<dbReference type="Pfam" id="PF00326">
    <property type="entry name" value="Peptidase_S9"/>
    <property type="match status" value="1"/>
</dbReference>
<dbReference type="Proteomes" id="UP001611383">
    <property type="component" value="Chromosome"/>
</dbReference>
<dbReference type="InterPro" id="IPR029058">
    <property type="entry name" value="AB_hydrolase_fold"/>
</dbReference>
<dbReference type="InterPro" id="IPR002469">
    <property type="entry name" value="Peptidase_S9B_N"/>
</dbReference>
<feature type="chain" id="PRO_5045427193" evidence="1">
    <location>
        <begin position="33"/>
        <end position="738"/>
    </location>
</feature>
<feature type="domain" description="Peptidase S9 prolyl oligopeptidase catalytic" evidence="2">
    <location>
        <begin position="541"/>
        <end position="737"/>
    </location>
</feature>
<dbReference type="SUPFAM" id="SSF53474">
    <property type="entry name" value="alpha/beta-Hydrolases"/>
    <property type="match status" value="1"/>
</dbReference>
<sequence length="738" mass="81916">MPGVSLRIGAKPVRWRSLILPLLAAVVLVSAAAPSQPDPLLRQLTETRFFNLGRPMAVRITPDEGTVLFLRSPPTSGANSLFSFDAATGQTREVLTPESVIAGAEETLSPEEKARRERMRVTGRGFTSYSLSSDGQKVLLSLSGKLYVVERSSGKVTQLRTGEGVIDPRFSLDGKQIAYVRDNDVFRVELATNKEHRVTRGGTPERTHGLAEFVAMEEMGRFTGYWWSPDAKQIAYAEADTSGVEKLNLVDPAHPERGAQPFAYPRPGKPNAKVRLFVAPVAGGAAKEIRWDAEKYPYLATVRWPKKGPLTLLVQNRAQTEEVLLAADPRTGQTRTLLVEKDDAWIQLDQSFPEWLEDGSGFLWSTERNGAPEVELRRADGSLARSLVKPGAGFRTLVRYQPKDDVLYFLGGPNPTEQYLWRIKGGGEPERVTSGGPALERAAVVSDPGGLLVVTSEGPTSMRRVYVHRADGTRLGELPSVAREPPYQPRFELRQVGPERFWTSLIRPRNFKPGVKLPVIVEIYGAAYPLVHQSMAMNLPAQWIADHGFLVVKLDGRGTSLRDRAWERKIKFDFAGVLDDQIAALRALAAEVPEMDLTRVGIEGWSHGGYMSALAVLSRPDVFKAAFAGAPVTDWRDYDSHLSERYLGLPEEHPEAYEKNSLLTFAKADKPIGKLLLVHGTADDNVFFSHTLKLSDALFRAGKRHEVLPLSGLTHMLADPDVHERVWTRMMRHFQENL</sequence>
<dbReference type="EMBL" id="CP043494">
    <property type="protein sequence ID" value="WNG47433.1"/>
    <property type="molecule type" value="Genomic_DNA"/>
</dbReference>
<evidence type="ECO:0000313" key="5">
    <source>
        <dbReference type="Proteomes" id="UP001611383"/>
    </source>
</evidence>
<dbReference type="RefSeq" id="WP_395803765.1">
    <property type="nucleotide sequence ID" value="NZ_CP043494.1"/>
</dbReference>
<accession>A0ABY9WWB9</accession>
<dbReference type="PANTHER" id="PTHR11731:SF193">
    <property type="entry name" value="DIPEPTIDYL PEPTIDASE 9"/>
    <property type="match status" value="1"/>
</dbReference>
<evidence type="ECO:0000259" key="2">
    <source>
        <dbReference type="Pfam" id="PF00326"/>
    </source>
</evidence>
<dbReference type="Pfam" id="PF00930">
    <property type="entry name" value="DPPIV_N"/>
    <property type="match status" value="1"/>
</dbReference>
<evidence type="ECO:0000259" key="3">
    <source>
        <dbReference type="Pfam" id="PF00930"/>
    </source>
</evidence>
<evidence type="ECO:0000256" key="1">
    <source>
        <dbReference type="SAM" id="SignalP"/>
    </source>
</evidence>
<gene>
    <name evidence="4" type="ORF">F0U60_27415</name>
</gene>
<reference evidence="4 5" key="1">
    <citation type="submission" date="2019-08" db="EMBL/GenBank/DDBJ databases">
        <title>Archangium and Cystobacter genomes.</title>
        <authorList>
            <person name="Chen I.-C.K."/>
            <person name="Wielgoss S."/>
        </authorList>
    </citation>
    <scope>NUCLEOTIDE SEQUENCE [LARGE SCALE GENOMIC DNA]</scope>
    <source>
        <strain evidence="4 5">Cbm 6</strain>
    </source>
</reference>
<dbReference type="InterPro" id="IPR050278">
    <property type="entry name" value="Serine_Prot_S9B/DPPIV"/>
</dbReference>
<feature type="domain" description="Dipeptidylpeptidase IV N-terminal" evidence="3">
    <location>
        <begin position="132"/>
        <end position="461"/>
    </location>
</feature>
<proteinExistence type="predicted"/>
<feature type="signal peptide" evidence="1">
    <location>
        <begin position="1"/>
        <end position="32"/>
    </location>
</feature>
<dbReference type="PANTHER" id="PTHR11731">
    <property type="entry name" value="PROTEASE FAMILY S9B,C DIPEPTIDYL-PEPTIDASE IV-RELATED"/>
    <property type="match status" value="1"/>
</dbReference>
<evidence type="ECO:0000313" key="4">
    <source>
        <dbReference type="EMBL" id="WNG47433.1"/>
    </source>
</evidence>
<protein>
    <submittedName>
        <fullName evidence="4">Prolyl oligopeptidase family serine peptidase</fullName>
    </submittedName>
</protein>
<dbReference type="SUPFAM" id="SSF82171">
    <property type="entry name" value="DPP6 N-terminal domain-like"/>
    <property type="match status" value="1"/>
</dbReference>
<dbReference type="Gene3D" id="2.140.10.30">
    <property type="entry name" value="Dipeptidylpeptidase IV, N-terminal domain"/>
    <property type="match status" value="1"/>
</dbReference>
<keyword evidence="1" id="KW-0732">Signal</keyword>
<organism evidence="4 5">
    <name type="scientific">Archangium minus</name>
    <dbReference type="NCBI Taxonomy" id="83450"/>
    <lineage>
        <taxon>Bacteria</taxon>
        <taxon>Pseudomonadati</taxon>
        <taxon>Myxococcota</taxon>
        <taxon>Myxococcia</taxon>
        <taxon>Myxococcales</taxon>
        <taxon>Cystobacterineae</taxon>
        <taxon>Archangiaceae</taxon>
        <taxon>Archangium</taxon>
    </lineage>
</organism>
<name>A0ABY9WWB9_9BACT</name>
<keyword evidence="5" id="KW-1185">Reference proteome</keyword>
<dbReference type="Gene3D" id="3.40.50.1820">
    <property type="entry name" value="alpha/beta hydrolase"/>
    <property type="match status" value="1"/>
</dbReference>
<dbReference type="InterPro" id="IPR001375">
    <property type="entry name" value="Peptidase_S9_cat"/>
</dbReference>